<reference evidence="1" key="1">
    <citation type="submission" date="2010-05" db="EMBL/GenBank/DDBJ databases">
        <title>The draft genome of Desulfonatronospira thiodismutans ASO3-1.</title>
        <authorList>
            <consortium name="US DOE Joint Genome Institute (JGI-PGF)"/>
            <person name="Lucas S."/>
            <person name="Copeland A."/>
            <person name="Lapidus A."/>
            <person name="Cheng J.-F."/>
            <person name="Bruce D."/>
            <person name="Goodwin L."/>
            <person name="Pitluck S."/>
            <person name="Chertkov O."/>
            <person name="Brettin T."/>
            <person name="Detter J.C."/>
            <person name="Han C."/>
            <person name="Land M.L."/>
            <person name="Hauser L."/>
            <person name="Kyrpides N."/>
            <person name="Mikhailova N."/>
            <person name="Muyzer G."/>
            <person name="Woyke T."/>
        </authorList>
    </citation>
    <scope>NUCLEOTIDE SEQUENCE [LARGE SCALE GENOMIC DNA]</scope>
    <source>
        <strain evidence="1">ASO3-1</strain>
    </source>
</reference>
<dbReference type="RefSeq" id="WP_008870757.1">
    <property type="nucleotide sequence ID" value="NZ_ACJN02000003.1"/>
</dbReference>
<name>D6SRT4_9BACT</name>
<keyword evidence="2" id="KW-1185">Reference proteome</keyword>
<dbReference type="EMBL" id="ACJN02000003">
    <property type="protein sequence ID" value="EFI33400.1"/>
    <property type="molecule type" value="Genomic_DNA"/>
</dbReference>
<accession>D6SRT4</accession>
<gene>
    <name evidence="1" type="ORF">Dthio_PD0731</name>
</gene>
<dbReference type="AlphaFoldDB" id="D6SRT4"/>
<proteinExistence type="predicted"/>
<comment type="caution">
    <text evidence="1">The sequence shown here is derived from an EMBL/GenBank/DDBJ whole genome shotgun (WGS) entry which is preliminary data.</text>
</comment>
<evidence type="ECO:0000313" key="2">
    <source>
        <dbReference type="Proteomes" id="UP000005496"/>
    </source>
</evidence>
<evidence type="ECO:0008006" key="3">
    <source>
        <dbReference type="Google" id="ProtNLM"/>
    </source>
</evidence>
<dbReference type="Proteomes" id="UP000005496">
    <property type="component" value="Unassembled WGS sequence"/>
</dbReference>
<sequence length="63" mass="7080">MKRCFIDSNIVVYANDTRAKSRQSRAIETISACMRAGKVTENMGTLCCEFTRLNIYPVKSSSI</sequence>
<evidence type="ECO:0000313" key="1">
    <source>
        <dbReference type="EMBL" id="EFI33400.1"/>
    </source>
</evidence>
<organism evidence="1 2">
    <name type="scientific">Desulfonatronospira thiodismutans ASO3-1</name>
    <dbReference type="NCBI Taxonomy" id="555779"/>
    <lineage>
        <taxon>Bacteria</taxon>
        <taxon>Pseudomonadati</taxon>
        <taxon>Thermodesulfobacteriota</taxon>
        <taxon>Desulfovibrionia</taxon>
        <taxon>Desulfovibrionales</taxon>
        <taxon>Desulfonatronovibrionaceae</taxon>
        <taxon>Desulfonatronospira</taxon>
    </lineage>
</organism>
<protein>
    <recommendedName>
        <fullName evidence="3">PilT protein domain protein</fullName>
    </recommendedName>
</protein>